<dbReference type="AlphaFoldDB" id="A0A4R5WLN0"/>
<dbReference type="EMBL" id="SDLO01000004">
    <property type="protein sequence ID" value="TDK92015.1"/>
    <property type="molecule type" value="Genomic_DNA"/>
</dbReference>
<keyword evidence="2" id="KW-0813">Transport</keyword>
<dbReference type="PANTHER" id="PTHR47628">
    <property type="match status" value="1"/>
</dbReference>
<proteinExistence type="inferred from homology"/>
<dbReference type="SUPFAM" id="SSF53822">
    <property type="entry name" value="Periplasmic binding protein-like I"/>
    <property type="match status" value="1"/>
</dbReference>
<keyword evidence="4" id="KW-0029">Amino-acid transport</keyword>
<dbReference type="Proteomes" id="UP000294929">
    <property type="component" value="Unassembled WGS sequence"/>
</dbReference>
<evidence type="ECO:0000256" key="4">
    <source>
        <dbReference type="ARBA" id="ARBA00022970"/>
    </source>
</evidence>
<gene>
    <name evidence="6" type="ORF">EUA03_06335</name>
</gene>
<evidence type="ECO:0000259" key="5">
    <source>
        <dbReference type="Pfam" id="PF13458"/>
    </source>
</evidence>
<accession>A0A4R5WLN0</accession>
<dbReference type="Gene3D" id="3.40.50.2300">
    <property type="match status" value="2"/>
</dbReference>
<dbReference type="PANTHER" id="PTHR47628:SF1">
    <property type="entry name" value="ALIPHATIC AMIDASE EXPRESSION-REGULATING PROTEIN"/>
    <property type="match status" value="1"/>
</dbReference>
<dbReference type="PRINTS" id="PR00337">
    <property type="entry name" value="LEUILEVALBP"/>
</dbReference>
<comment type="caution">
    <text evidence="6">The sequence shown here is derived from an EMBL/GenBank/DDBJ whole genome shotgun (WGS) entry which is preliminary data.</text>
</comment>
<keyword evidence="3" id="KW-0732">Signal</keyword>
<evidence type="ECO:0000256" key="3">
    <source>
        <dbReference type="ARBA" id="ARBA00022729"/>
    </source>
</evidence>
<dbReference type="InterPro" id="IPR028082">
    <property type="entry name" value="Peripla_BP_I"/>
</dbReference>
<organism evidence="6 7">
    <name type="scientific">Mycolicibacterium mucogenicum</name>
    <name type="common">Mycobacterium mucogenicum</name>
    <dbReference type="NCBI Taxonomy" id="56689"/>
    <lineage>
        <taxon>Bacteria</taxon>
        <taxon>Bacillati</taxon>
        <taxon>Actinomycetota</taxon>
        <taxon>Actinomycetes</taxon>
        <taxon>Mycobacteriales</taxon>
        <taxon>Mycobacteriaceae</taxon>
        <taxon>Mycolicibacterium</taxon>
    </lineage>
</organism>
<feature type="domain" description="Leucine-binding protein" evidence="5">
    <location>
        <begin position="19"/>
        <end position="353"/>
    </location>
</feature>
<dbReference type="InterPro" id="IPR000709">
    <property type="entry name" value="Leu_Ile_Val-bd"/>
</dbReference>
<name>A0A4R5WLN0_MYCMU</name>
<dbReference type="Pfam" id="PF13458">
    <property type="entry name" value="Peripla_BP_6"/>
    <property type="match status" value="1"/>
</dbReference>
<evidence type="ECO:0000256" key="2">
    <source>
        <dbReference type="ARBA" id="ARBA00022448"/>
    </source>
</evidence>
<dbReference type="CDD" id="cd06358">
    <property type="entry name" value="PBP1_NHase"/>
    <property type="match status" value="1"/>
</dbReference>
<evidence type="ECO:0000256" key="1">
    <source>
        <dbReference type="ARBA" id="ARBA00010062"/>
    </source>
</evidence>
<protein>
    <recommendedName>
        <fullName evidence="5">Leucine-binding protein domain-containing protein</fullName>
    </recommendedName>
</protein>
<dbReference type="GO" id="GO:0006865">
    <property type="term" value="P:amino acid transport"/>
    <property type="evidence" value="ECO:0007669"/>
    <property type="project" value="UniProtKB-KW"/>
</dbReference>
<evidence type="ECO:0000313" key="7">
    <source>
        <dbReference type="Proteomes" id="UP000294929"/>
    </source>
</evidence>
<dbReference type="InterPro" id="IPR028081">
    <property type="entry name" value="Leu-bd"/>
</dbReference>
<reference evidence="6 7" key="1">
    <citation type="submission" date="2019-01" db="EMBL/GenBank/DDBJ databases">
        <title>High-quality-draft genome sequences of five non-tuberculosis mycobacteriaceae isolated from a nosocomial environment.</title>
        <authorList>
            <person name="Tiago I."/>
            <person name="Alarico S."/>
            <person name="Pereira S.G."/>
            <person name="Coelho C."/>
            <person name="Maranha A."/>
            <person name="Empadinhas N."/>
        </authorList>
    </citation>
    <scope>NUCLEOTIDE SEQUENCE [LARGE SCALE GENOMIC DNA]</scope>
    <source>
        <strain evidence="6 7">24AIII</strain>
    </source>
</reference>
<comment type="similarity">
    <text evidence="1">Belongs to the leucine-binding protein family.</text>
</comment>
<sequence length="365" mass="39253">MMVNPKPATIPARPDRDVVDIALVVPLSGPAGMFGPSCEASAELAAEDINAAGGILDRPVRIHPVDAGAPLRDLADELGRLVAQQQIDAVVGWHLSNARRVITPQTAGRVPYVYTTFYEGGESTDGVYMVGETPEQQLFPALTWLREHLGLKRWCIVGNDYIWPRQTARVTKEDMWRSGLEFVGEAFVPLGGRDFRPMLDVIASSEADGVLVLMVGADNAAFNRAFARAGLDQSVVRLSLMIGEDVLCASGSGATTGLYTACGYFESLPTEVNMGFGSHYLQRFGSAAPALNNIGESCYEGLLLLTALAQTARSLEVAAIDRARANVAYQGPRGEVVMRGAHTRQPVYLASADQLEFDVIAELTP</sequence>
<evidence type="ECO:0000313" key="6">
    <source>
        <dbReference type="EMBL" id="TDK92015.1"/>
    </source>
</evidence>